<evidence type="ECO:0000313" key="2">
    <source>
        <dbReference type="EMBL" id="GMT31453.1"/>
    </source>
</evidence>
<dbReference type="Proteomes" id="UP001432322">
    <property type="component" value="Unassembled WGS sequence"/>
</dbReference>
<protein>
    <submittedName>
        <fullName evidence="2">Uncharacterized protein</fullName>
    </submittedName>
</protein>
<proteinExistence type="predicted"/>
<sequence>ARLVDAQHVSVPAFDLVRFSVANIHRHAFRDVSLDLRVELFRHVAAVLQADARRPLLPILILLRLAHFLLFPLVRLGARRRPVLDAFLVLLLLGLLGCVLPAVARLLPLLNRLLRHTAHSTSRREL</sequence>
<accession>A0AAV5WMF7</accession>
<dbReference type="EMBL" id="BTSY01000006">
    <property type="protein sequence ID" value="GMT31453.1"/>
    <property type="molecule type" value="Genomic_DNA"/>
</dbReference>
<evidence type="ECO:0000256" key="1">
    <source>
        <dbReference type="SAM" id="Phobius"/>
    </source>
</evidence>
<feature type="transmembrane region" description="Helical" evidence="1">
    <location>
        <begin position="86"/>
        <end position="107"/>
    </location>
</feature>
<feature type="transmembrane region" description="Helical" evidence="1">
    <location>
        <begin position="56"/>
        <end position="74"/>
    </location>
</feature>
<feature type="non-terminal residue" evidence="2">
    <location>
        <position position="1"/>
    </location>
</feature>
<keyword evidence="1" id="KW-0812">Transmembrane</keyword>
<reference evidence="2" key="1">
    <citation type="submission" date="2023-10" db="EMBL/GenBank/DDBJ databases">
        <title>Genome assembly of Pristionchus species.</title>
        <authorList>
            <person name="Yoshida K."/>
            <person name="Sommer R.J."/>
        </authorList>
    </citation>
    <scope>NUCLEOTIDE SEQUENCE</scope>
    <source>
        <strain evidence="2">RS5133</strain>
    </source>
</reference>
<organism evidence="2 3">
    <name type="scientific">Pristionchus fissidentatus</name>
    <dbReference type="NCBI Taxonomy" id="1538716"/>
    <lineage>
        <taxon>Eukaryota</taxon>
        <taxon>Metazoa</taxon>
        <taxon>Ecdysozoa</taxon>
        <taxon>Nematoda</taxon>
        <taxon>Chromadorea</taxon>
        <taxon>Rhabditida</taxon>
        <taxon>Rhabditina</taxon>
        <taxon>Diplogasteromorpha</taxon>
        <taxon>Diplogasteroidea</taxon>
        <taxon>Neodiplogasteridae</taxon>
        <taxon>Pristionchus</taxon>
    </lineage>
</organism>
<keyword evidence="1" id="KW-0472">Membrane</keyword>
<keyword evidence="3" id="KW-1185">Reference proteome</keyword>
<keyword evidence="1" id="KW-1133">Transmembrane helix</keyword>
<name>A0AAV5WMF7_9BILA</name>
<feature type="non-terminal residue" evidence="2">
    <location>
        <position position="126"/>
    </location>
</feature>
<evidence type="ECO:0000313" key="3">
    <source>
        <dbReference type="Proteomes" id="UP001432322"/>
    </source>
</evidence>
<dbReference type="AlphaFoldDB" id="A0AAV5WMF7"/>
<gene>
    <name evidence="2" type="ORF">PFISCL1PPCAC_22750</name>
</gene>
<comment type="caution">
    <text evidence="2">The sequence shown here is derived from an EMBL/GenBank/DDBJ whole genome shotgun (WGS) entry which is preliminary data.</text>
</comment>